<feature type="non-terminal residue" evidence="1">
    <location>
        <position position="85"/>
    </location>
</feature>
<gene>
    <name evidence="1" type="ORF">J8J21_21040</name>
</gene>
<organism evidence="1 2">
    <name type="scientific">Mycobacterium tuberculosis</name>
    <dbReference type="NCBI Taxonomy" id="1773"/>
    <lineage>
        <taxon>Bacteria</taxon>
        <taxon>Bacillati</taxon>
        <taxon>Actinomycetota</taxon>
        <taxon>Actinomycetes</taxon>
        <taxon>Mycobacteriales</taxon>
        <taxon>Mycobacteriaceae</taxon>
        <taxon>Mycobacterium</taxon>
        <taxon>Mycobacterium tuberculosis complex</taxon>
    </lineage>
</organism>
<protein>
    <submittedName>
        <fullName evidence="1">Uncharacterized protein</fullName>
    </submittedName>
</protein>
<sequence length="85" mass="8983">MLQIGEDFGFDGKLLVASRQPSGLTAWLTDTVDESIRRLAGAGFSGDVKLHDDLQRIDNLEVALGGASLKGSLIRSAKGESVPLT</sequence>
<evidence type="ECO:0000313" key="2">
    <source>
        <dbReference type="Proteomes" id="UP000671119"/>
    </source>
</evidence>
<accession>A0ABD4Q7G0</accession>
<comment type="caution">
    <text evidence="1">The sequence shown here is derived from an EMBL/GenBank/DDBJ whole genome shotgun (WGS) entry which is preliminary data.</text>
</comment>
<proteinExistence type="predicted"/>
<reference evidence="1 2" key="1">
    <citation type="submission" date="2021-03" db="EMBL/GenBank/DDBJ databases">
        <title>Whole Genome Sequencing of Mycobacterium tuberculosis clinical isolates from Arunachal Pradesh, India.</title>
        <authorList>
            <person name="Singh S."/>
            <person name="Mudliar S.R."/>
            <person name="Kulsum U."/>
            <person name="Rufai S.B."/>
            <person name="Singh P.K."/>
            <person name="Umpo M."/>
            <person name="Nyori M."/>
        </authorList>
    </citation>
    <scope>NUCLEOTIDE SEQUENCE [LARGE SCALE GENOMIC DNA]</scope>
    <source>
        <strain evidence="1 2">OMICS/BPL/0142/20/SP</strain>
    </source>
</reference>
<dbReference type="EMBL" id="JAGIZI010000226">
    <property type="protein sequence ID" value="MBP0685532.1"/>
    <property type="molecule type" value="Genomic_DNA"/>
</dbReference>
<dbReference type="Proteomes" id="UP000671119">
    <property type="component" value="Unassembled WGS sequence"/>
</dbReference>
<name>A0ABD4Q7G0_MYCTX</name>
<evidence type="ECO:0000313" key="1">
    <source>
        <dbReference type="EMBL" id="MBP0685532.1"/>
    </source>
</evidence>
<dbReference type="AlphaFoldDB" id="A0ABD4Q7G0"/>